<evidence type="ECO:0000313" key="1">
    <source>
        <dbReference type="EMBL" id="PPK61938.1"/>
    </source>
</evidence>
<comment type="caution">
    <text evidence="1">The sequence shown here is derived from an EMBL/GenBank/DDBJ whole genome shotgun (WGS) entry which is preliminary data.</text>
</comment>
<dbReference type="Proteomes" id="UP000239861">
    <property type="component" value="Unassembled WGS sequence"/>
</dbReference>
<proteinExistence type="predicted"/>
<sequence length="146" mass="16829">MLKSNINLYLFQGVLVAIFTLQSLAGGFLDEDLEHFNKIFDDWCIQFDSYEDAMDILQTLQNDETIDIVEITPLSYPKYFFNSLQGTIYTTRQVEDKIVCVVEPFIGSNFRIAICDLNTKKVRLTNTRYKSIPNIENAFANFGDTE</sequence>
<gene>
    <name evidence="1" type="ORF">B0F89_10632</name>
</gene>
<name>A0AB36ZZ49_9BACT</name>
<accession>A0AB36ZZ49</accession>
<organism evidence="1 2">
    <name type="scientific">Malaciobacter marinus</name>
    <dbReference type="NCBI Taxonomy" id="505249"/>
    <lineage>
        <taxon>Bacteria</taxon>
        <taxon>Pseudomonadati</taxon>
        <taxon>Campylobacterota</taxon>
        <taxon>Epsilonproteobacteria</taxon>
        <taxon>Campylobacterales</taxon>
        <taxon>Arcobacteraceae</taxon>
        <taxon>Malaciobacter</taxon>
    </lineage>
</organism>
<dbReference type="AlphaFoldDB" id="A0AB36ZZ49"/>
<dbReference type="EMBL" id="PTIW01000006">
    <property type="protein sequence ID" value="PPK61938.1"/>
    <property type="molecule type" value="Genomic_DNA"/>
</dbReference>
<reference evidence="1 2" key="1">
    <citation type="submission" date="2018-02" db="EMBL/GenBank/DDBJ databases">
        <title>Subsurface microbial communities from deep shales in Ohio and West Virginia, USA.</title>
        <authorList>
            <person name="Wrighton K."/>
        </authorList>
    </citation>
    <scope>NUCLEOTIDE SEQUENCE [LARGE SCALE GENOMIC DNA]</scope>
    <source>
        <strain evidence="1 2">MARC-MIP3H16</strain>
    </source>
</reference>
<evidence type="ECO:0000313" key="2">
    <source>
        <dbReference type="Proteomes" id="UP000239861"/>
    </source>
</evidence>
<protein>
    <submittedName>
        <fullName evidence="1">Uncharacterized protein</fullName>
    </submittedName>
</protein>